<dbReference type="InterPro" id="IPR027469">
    <property type="entry name" value="Cation_efflux_TMD_sf"/>
</dbReference>
<dbReference type="InterPro" id="IPR058533">
    <property type="entry name" value="Cation_efflux_TM"/>
</dbReference>
<keyword evidence="5 7" id="KW-1133">Transmembrane helix</keyword>
<evidence type="ECO:0000256" key="7">
    <source>
        <dbReference type="SAM" id="Phobius"/>
    </source>
</evidence>
<name>A0A8J6TJL8_9BACT</name>
<organism evidence="9 10">
    <name type="scientific">Candidatus Desulfatibia profunda</name>
    <dbReference type="NCBI Taxonomy" id="2841695"/>
    <lineage>
        <taxon>Bacteria</taxon>
        <taxon>Pseudomonadati</taxon>
        <taxon>Thermodesulfobacteriota</taxon>
        <taxon>Desulfobacteria</taxon>
        <taxon>Desulfobacterales</taxon>
        <taxon>Desulfobacterales incertae sedis</taxon>
        <taxon>Candidatus Desulfatibia</taxon>
    </lineage>
</organism>
<dbReference type="GO" id="GO:0008324">
    <property type="term" value="F:monoatomic cation transmembrane transporter activity"/>
    <property type="evidence" value="ECO:0007669"/>
    <property type="project" value="InterPro"/>
</dbReference>
<evidence type="ECO:0000256" key="3">
    <source>
        <dbReference type="ARBA" id="ARBA00022448"/>
    </source>
</evidence>
<dbReference type="SUPFAM" id="SSF161111">
    <property type="entry name" value="Cation efflux protein transmembrane domain-like"/>
    <property type="match status" value="1"/>
</dbReference>
<dbReference type="NCBIfam" id="TIGR01297">
    <property type="entry name" value="CDF"/>
    <property type="match status" value="1"/>
</dbReference>
<evidence type="ECO:0000256" key="4">
    <source>
        <dbReference type="ARBA" id="ARBA00022692"/>
    </source>
</evidence>
<keyword evidence="3" id="KW-0813">Transport</keyword>
<keyword evidence="4 7" id="KW-0812">Transmembrane</keyword>
<dbReference type="InterPro" id="IPR036837">
    <property type="entry name" value="Cation_efflux_CTD_sf"/>
</dbReference>
<dbReference type="GO" id="GO:0016020">
    <property type="term" value="C:membrane"/>
    <property type="evidence" value="ECO:0007669"/>
    <property type="project" value="UniProtKB-SubCell"/>
</dbReference>
<sequence length="153" mass="16469">MTASVRTARSVTIVGALVSIILILLKFFAGIFGSSQALIADAVHSVSDLFTDIVVLLGVGIGRKPPDEEHPFGHARVETLASAIVGIALIATAFYIGIKASLNMYHHTEYHSKIRQCALTVDGVIDTHDLRVRTSGGFYQTPIFAPIIFNGYN</sequence>
<dbReference type="InterPro" id="IPR002524">
    <property type="entry name" value="Cation_efflux"/>
</dbReference>
<comment type="similarity">
    <text evidence="2">Belongs to the cation diffusion facilitator (CDF) transporter (TC 2.A.4) family.</text>
</comment>
<protein>
    <submittedName>
        <fullName evidence="9">Cation diffusion facilitator family transporter</fullName>
    </submittedName>
</protein>
<dbReference type="PANTHER" id="PTHR43840">
    <property type="entry name" value="MITOCHONDRIAL METAL TRANSPORTER 1-RELATED"/>
    <property type="match status" value="1"/>
</dbReference>
<dbReference type="Gene3D" id="1.20.1510.10">
    <property type="entry name" value="Cation efflux protein transmembrane domain"/>
    <property type="match status" value="1"/>
</dbReference>
<comment type="subcellular location">
    <subcellularLocation>
        <location evidence="1">Membrane</location>
        <topology evidence="1">Multi-pass membrane protein</topology>
    </subcellularLocation>
</comment>
<evidence type="ECO:0000256" key="6">
    <source>
        <dbReference type="ARBA" id="ARBA00023136"/>
    </source>
</evidence>
<comment type="caution">
    <text evidence="9">The sequence shown here is derived from an EMBL/GenBank/DDBJ whole genome shotgun (WGS) entry which is preliminary data.</text>
</comment>
<feature type="transmembrane region" description="Helical" evidence="7">
    <location>
        <begin position="80"/>
        <end position="98"/>
    </location>
</feature>
<dbReference type="Proteomes" id="UP000603434">
    <property type="component" value="Unassembled WGS sequence"/>
</dbReference>
<dbReference type="AlphaFoldDB" id="A0A8J6TJL8"/>
<dbReference type="Pfam" id="PF01545">
    <property type="entry name" value="Cation_efflux"/>
    <property type="match status" value="1"/>
</dbReference>
<evidence type="ECO:0000313" key="10">
    <source>
        <dbReference type="Proteomes" id="UP000603434"/>
    </source>
</evidence>
<dbReference type="InterPro" id="IPR050291">
    <property type="entry name" value="CDF_Transporter"/>
</dbReference>
<evidence type="ECO:0000256" key="1">
    <source>
        <dbReference type="ARBA" id="ARBA00004141"/>
    </source>
</evidence>
<feature type="domain" description="Cation efflux protein transmembrane" evidence="8">
    <location>
        <begin position="13"/>
        <end position="111"/>
    </location>
</feature>
<evidence type="ECO:0000259" key="8">
    <source>
        <dbReference type="Pfam" id="PF01545"/>
    </source>
</evidence>
<evidence type="ECO:0000256" key="2">
    <source>
        <dbReference type="ARBA" id="ARBA00008114"/>
    </source>
</evidence>
<gene>
    <name evidence="9" type="ORF">H8E23_13990</name>
</gene>
<reference evidence="9 10" key="1">
    <citation type="submission" date="2020-08" db="EMBL/GenBank/DDBJ databases">
        <title>Bridging the membrane lipid divide: bacteria of the FCB group superphylum have the potential to synthesize archaeal ether lipids.</title>
        <authorList>
            <person name="Villanueva L."/>
            <person name="Von Meijenfeldt F.A.B."/>
            <person name="Westbye A.B."/>
            <person name="Yadav S."/>
            <person name="Hopmans E.C."/>
            <person name="Dutilh B.E."/>
            <person name="Sinninghe Damste J.S."/>
        </authorList>
    </citation>
    <scope>NUCLEOTIDE SEQUENCE [LARGE SCALE GENOMIC DNA]</scope>
    <source>
        <strain evidence="9">NIOZ-UU30</strain>
    </source>
</reference>
<feature type="transmembrane region" description="Helical" evidence="7">
    <location>
        <begin position="12"/>
        <end position="32"/>
    </location>
</feature>
<accession>A0A8J6TJL8</accession>
<evidence type="ECO:0000256" key="5">
    <source>
        <dbReference type="ARBA" id="ARBA00022989"/>
    </source>
</evidence>
<dbReference type="PANTHER" id="PTHR43840:SF15">
    <property type="entry name" value="MITOCHONDRIAL METAL TRANSPORTER 1-RELATED"/>
    <property type="match status" value="1"/>
</dbReference>
<proteinExistence type="inferred from homology"/>
<evidence type="ECO:0000313" key="9">
    <source>
        <dbReference type="EMBL" id="MBC8362497.1"/>
    </source>
</evidence>
<dbReference type="SUPFAM" id="SSF160240">
    <property type="entry name" value="Cation efflux protein cytoplasmic domain-like"/>
    <property type="match status" value="1"/>
</dbReference>
<keyword evidence="6 7" id="KW-0472">Membrane</keyword>
<dbReference type="EMBL" id="JACNJH010000196">
    <property type="protein sequence ID" value="MBC8362497.1"/>
    <property type="molecule type" value="Genomic_DNA"/>
</dbReference>